<dbReference type="InterPro" id="IPR034294">
    <property type="entry name" value="Aquaporin_transptr"/>
</dbReference>
<dbReference type="Gene3D" id="1.20.1080.10">
    <property type="entry name" value="Glycerol uptake facilitator protein"/>
    <property type="match status" value="1"/>
</dbReference>
<reference evidence="10 11" key="1">
    <citation type="submission" date="2024-03" db="EMBL/GenBank/DDBJ databases">
        <title>A high-quality draft genome sequence of Diaporthe vaccinii, a causative agent of upright dieback and viscid rot disease in cranberry plants.</title>
        <authorList>
            <person name="Sarrasin M."/>
            <person name="Lang B.F."/>
            <person name="Burger G."/>
        </authorList>
    </citation>
    <scope>NUCLEOTIDE SEQUENCE [LARGE SCALE GENOMIC DNA]</scope>
    <source>
        <strain evidence="10 11">IS7</strain>
    </source>
</reference>
<proteinExistence type="inferred from homology"/>
<keyword evidence="5 9" id="KW-1133">Transmembrane helix</keyword>
<protein>
    <recommendedName>
        <fullName evidence="12">Aquaporin</fullName>
    </recommendedName>
</protein>
<evidence type="ECO:0000256" key="4">
    <source>
        <dbReference type="ARBA" id="ARBA00022737"/>
    </source>
</evidence>
<dbReference type="PRINTS" id="PR00783">
    <property type="entry name" value="MINTRINSICP"/>
</dbReference>
<evidence type="ECO:0000256" key="5">
    <source>
        <dbReference type="ARBA" id="ARBA00022989"/>
    </source>
</evidence>
<feature type="transmembrane region" description="Helical" evidence="9">
    <location>
        <begin position="161"/>
        <end position="181"/>
    </location>
</feature>
<dbReference type="PANTHER" id="PTHR19139">
    <property type="entry name" value="AQUAPORIN TRANSPORTER"/>
    <property type="match status" value="1"/>
</dbReference>
<dbReference type="InterPro" id="IPR023271">
    <property type="entry name" value="Aquaporin-like"/>
</dbReference>
<dbReference type="Pfam" id="PF00230">
    <property type="entry name" value="MIP"/>
    <property type="match status" value="1"/>
</dbReference>
<keyword evidence="11" id="KW-1185">Reference proteome</keyword>
<keyword evidence="4" id="KW-0677">Repeat</keyword>
<accession>A0ABR4ET15</accession>
<evidence type="ECO:0008006" key="12">
    <source>
        <dbReference type="Google" id="ProtNLM"/>
    </source>
</evidence>
<evidence type="ECO:0000313" key="11">
    <source>
        <dbReference type="Proteomes" id="UP001600888"/>
    </source>
</evidence>
<dbReference type="SUPFAM" id="SSF81338">
    <property type="entry name" value="Aquaporin-like"/>
    <property type="match status" value="1"/>
</dbReference>
<dbReference type="Proteomes" id="UP001600888">
    <property type="component" value="Unassembled WGS sequence"/>
</dbReference>
<dbReference type="PANTHER" id="PTHR19139:SF283">
    <property type="entry name" value="AQUAPORIN"/>
    <property type="match status" value="1"/>
</dbReference>
<feature type="transmembrane region" description="Helical" evidence="9">
    <location>
        <begin position="116"/>
        <end position="141"/>
    </location>
</feature>
<evidence type="ECO:0000256" key="2">
    <source>
        <dbReference type="ARBA" id="ARBA00006175"/>
    </source>
</evidence>
<evidence type="ECO:0000256" key="7">
    <source>
        <dbReference type="ARBA" id="ARBA00034651"/>
    </source>
</evidence>
<evidence type="ECO:0000256" key="8">
    <source>
        <dbReference type="RuleBase" id="RU000477"/>
    </source>
</evidence>
<dbReference type="EMBL" id="JBAWTH010000029">
    <property type="protein sequence ID" value="KAL2285573.1"/>
    <property type="molecule type" value="Genomic_DNA"/>
</dbReference>
<name>A0ABR4ET15_9PEZI</name>
<comment type="similarity">
    <text evidence="2 8">Belongs to the MIP/aquaporin (TC 1.A.8) family.</text>
</comment>
<feature type="transmembrane region" description="Helical" evidence="9">
    <location>
        <begin position="188"/>
        <end position="208"/>
    </location>
</feature>
<feature type="transmembrane region" description="Helical" evidence="9">
    <location>
        <begin position="26"/>
        <end position="47"/>
    </location>
</feature>
<comment type="catalytic activity">
    <reaction evidence="7">
        <text>H2O(in) = H2O(out)</text>
        <dbReference type="Rhea" id="RHEA:29667"/>
        <dbReference type="ChEBI" id="CHEBI:15377"/>
    </reaction>
</comment>
<sequence length="279" mass="29704">MAPEAKESWIHRAWSNPHVKSGKNSVLGSHFVAATAEFVGTFFFLWLGYGGQLMALTQAAAPAGTGGGASSETVVFISLIYSFSLLVNAWAFYRISGGLFNPAVSLGLSLAGKLPWARTAFLIPAQLLASMCAGGLAAAMFNDEIVSVNTLLSAETSTAKGLFIEMFMTAELVFVILMLAAEKSKDTFLAPVGIGLALFICELTGVFYTGGSLNPARSFGCAVAGRSFPRYHWIYWLGPAMGASLAALYYRFVKWAHYEEVNPGQDSAGPPENADAENV</sequence>
<gene>
    <name evidence="10" type="ORF">FJTKL_07604</name>
</gene>
<dbReference type="InterPro" id="IPR000425">
    <property type="entry name" value="MIP"/>
</dbReference>
<comment type="caution">
    <text evidence="10">The sequence shown here is derived from an EMBL/GenBank/DDBJ whole genome shotgun (WGS) entry which is preliminary data.</text>
</comment>
<feature type="transmembrane region" description="Helical" evidence="9">
    <location>
        <begin position="233"/>
        <end position="250"/>
    </location>
</feature>
<evidence type="ECO:0000313" key="10">
    <source>
        <dbReference type="EMBL" id="KAL2285573.1"/>
    </source>
</evidence>
<evidence type="ECO:0000256" key="6">
    <source>
        <dbReference type="ARBA" id="ARBA00023136"/>
    </source>
</evidence>
<keyword evidence="6 9" id="KW-0472">Membrane</keyword>
<comment type="subcellular location">
    <subcellularLocation>
        <location evidence="1">Membrane</location>
        <topology evidence="1">Multi-pass membrane protein</topology>
    </subcellularLocation>
</comment>
<evidence type="ECO:0000256" key="9">
    <source>
        <dbReference type="SAM" id="Phobius"/>
    </source>
</evidence>
<evidence type="ECO:0000256" key="1">
    <source>
        <dbReference type="ARBA" id="ARBA00004141"/>
    </source>
</evidence>
<keyword evidence="8" id="KW-0813">Transport</keyword>
<keyword evidence="3 8" id="KW-0812">Transmembrane</keyword>
<organism evidence="10 11">
    <name type="scientific">Diaporthe vaccinii</name>
    <dbReference type="NCBI Taxonomy" id="105482"/>
    <lineage>
        <taxon>Eukaryota</taxon>
        <taxon>Fungi</taxon>
        <taxon>Dikarya</taxon>
        <taxon>Ascomycota</taxon>
        <taxon>Pezizomycotina</taxon>
        <taxon>Sordariomycetes</taxon>
        <taxon>Sordariomycetidae</taxon>
        <taxon>Diaporthales</taxon>
        <taxon>Diaporthaceae</taxon>
        <taxon>Diaporthe</taxon>
        <taxon>Diaporthe eres species complex</taxon>
    </lineage>
</organism>
<evidence type="ECO:0000256" key="3">
    <source>
        <dbReference type="ARBA" id="ARBA00022692"/>
    </source>
</evidence>